<evidence type="ECO:0000313" key="2">
    <source>
        <dbReference type="Proteomes" id="UP000482960"/>
    </source>
</evidence>
<proteinExistence type="predicted"/>
<dbReference type="EMBL" id="BLPG01000001">
    <property type="protein sequence ID" value="GFJ95441.1"/>
    <property type="molecule type" value="Genomic_DNA"/>
</dbReference>
<evidence type="ECO:0000313" key="1">
    <source>
        <dbReference type="EMBL" id="GFJ95441.1"/>
    </source>
</evidence>
<organism evidence="1 2">
    <name type="scientific">Phytohabitans rumicis</name>
    <dbReference type="NCBI Taxonomy" id="1076125"/>
    <lineage>
        <taxon>Bacteria</taxon>
        <taxon>Bacillati</taxon>
        <taxon>Actinomycetota</taxon>
        <taxon>Actinomycetes</taxon>
        <taxon>Micromonosporales</taxon>
        <taxon>Micromonosporaceae</taxon>
    </lineage>
</organism>
<accession>A0A6V8LKH3</accession>
<dbReference type="Gene3D" id="3.40.190.10">
    <property type="entry name" value="Periplasmic binding protein-like II"/>
    <property type="match status" value="1"/>
</dbReference>
<gene>
    <name evidence="1" type="ORF">Prum_090830</name>
</gene>
<dbReference type="Proteomes" id="UP000482960">
    <property type="component" value="Unassembled WGS sequence"/>
</dbReference>
<reference evidence="1 2" key="1">
    <citation type="submission" date="2020-03" db="EMBL/GenBank/DDBJ databases">
        <title>Whole genome shotgun sequence of Phytohabitans rumicis NBRC 108638.</title>
        <authorList>
            <person name="Komaki H."/>
            <person name="Tamura T."/>
        </authorList>
    </citation>
    <scope>NUCLEOTIDE SEQUENCE [LARGE SCALE GENOMIC DNA]</scope>
    <source>
        <strain evidence="1 2">NBRC 108638</strain>
    </source>
</reference>
<protein>
    <submittedName>
        <fullName evidence="1">Uncharacterized protein</fullName>
    </submittedName>
</protein>
<reference evidence="1 2" key="2">
    <citation type="submission" date="2020-03" db="EMBL/GenBank/DDBJ databases">
        <authorList>
            <person name="Ichikawa N."/>
            <person name="Kimura A."/>
            <person name="Kitahashi Y."/>
            <person name="Uohara A."/>
        </authorList>
    </citation>
    <scope>NUCLEOTIDE SEQUENCE [LARGE SCALE GENOMIC DNA]</scope>
    <source>
        <strain evidence="1 2">NBRC 108638</strain>
    </source>
</reference>
<keyword evidence="2" id="KW-1185">Reference proteome</keyword>
<dbReference type="AlphaFoldDB" id="A0A6V8LKH3"/>
<name>A0A6V8LKH3_9ACTN</name>
<sequence length="75" mass="8069">MIQAARATAWITRAKLLLEAKDRLVAGHQQARRLEHRSALATYSVALHPGAIRYGRDNKVLALGGPAVGAPTSVR</sequence>
<comment type="caution">
    <text evidence="1">The sequence shown here is derived from an EMBL/GenBank/DDBJ whole genome shotgun (WGS) entry which is preliminary data.</text>
</comment>